<dbReference type="PANTHER" id="PTHR48100:SF1">
    <property type="entry name" value="HISTIDINE PHOSPHATASE FAMILY PROTEIN-RELATED"/>
    <property type="match status" value="1"/>
</dbReference>
<protein>
    <recommendedName>
        <fullName evidence="3">Phosphoglycerate mutase</fullName>
    </recommendedName>
</protein>
<evidence type="ECO:0000313" key="1">
    <source>
        <dbReference type="EMBL" id="GAA5500282.1"/>
    </source>
</evidence>
<dbReference type="InterPro" id="IPR050275">
    <property type="entry name" value="PGM_Phosphatase"/>
</dbReference>
<dbReference type="Pfam" id="PF00300">
    <property type="entry name" value="His_Phos_1"/>
    <property type="match status" value="1"/>
</dbReference>
<sequence length="231" mass="25109">MKLLLIRHAQSTNNHAANAADYLQVRQADPPLTQLGQEQAHTLAQWMKNDPLSQQITHLYSSLTTRALQTAAPLAAALKLGVHGLSEAYECGGLNTGPEGNFQPVMGGNHASLVQDCPPLLWPPHLRGQAWDGGCEPWEHTRFAARAKSVVAQLQATEAANVLALVTHHDFAQFLLAELLALPTPTDTGLTFRISNTSTSLIEIQGGQDKEKTRVLHWLNRTDHLTGTATL</sequence>
<dbReference type="InterPro" id="IPR029033">
    <property type="entry name" value="His_PPase_superfam"/>
</dbReference>
<organism evidence="1 2">
    <name type="scientific">Deinococcus xinjiangensis</name>
    <dbReference type="NCBI Taxonomy" id="457454"/>
    <lineage>
        <taxon>Bacteria</taxon>
        <taxon>Thermotogati</taxon>
        <taxon>Deinococcota</taxon>
        <taxon>Deinococci</taxon>
        <taxon>Deinococcales</taxon>
        <taxon>Deinococcaceae</taxon>
        <taxon>Deinococcus</taxon>
    </lineage>
</organism>
<accession>A0ABP9V4R2</accession>
<dbReference type="RefSeq" id="WP_353540277.1">
    <property type="nucleotide sequence ID" value="NZ_BAABRN010000001.1"/>
</dbReference>
<evidence type="ECO:0000313" key="2">
    <source>
        <dbReference type="Proteomes" id="UP001458946"/>
    </source>
</evidence>
<name>A0ABP9V4R2_9DEIO</name>
<dbReference type="SUPFAM" id="SSF53254">
    <property type="entry name" value="Phosphoglycerate mutase-like"/>
    <property type="match status" value="1"/>
</dbReference>
<dbReference type="Proteomes" id="UP001458946">
    <property type="component" value="Unassembled WGS sequence"/>
</dbReference>
<dbReference type="PANTHER" id="PTHR48100">
    <property type="entry name" value="BROAD-SPECIFICITY PHOSPHATASE YOR283W-RELATED"/>
    <property type="match status" value="1"/>
</dbReference>
<evidence type="ECO:0008006" key="3">
    <source>
        <dbReference type="Google" id="ProtNLM"/>
    </source>
</evidence>
<keyword evidence="2" id="KW-1185">Reference proteome</keyword>
<reference evidence="1 2" key="1">
    <citation type="submission" date="2024-02" db="EMBL/GenBank/DDBJ databases">
        <title>Deinococcus xinjiangensis NBRC 107630.</title>
        <authorList>
            <person name="Ichikawa N."/>
            <person name="Katano-Makiyama Y."/>
            <person name="Hidaka K."/>
        </authorList>
    </citation>
    <scope>NUCLEOTIDE SEQUENCE [LARGE SCALE GENOMIC DNA]</scope>
    <source>
        <strain evidence="1 2">NBRC 107630</strain>
    </source>
</reference>
<comment type="caution">
    <text evidence="1">The sequence shown here is derived from an EMBL/GenBank/DDBJ whole genome shotgun (WGS) entry which is preliminary data.</text>
</comment>
<gene>
    <name evidence="1" type="ORF">Dxin01_00002</name>
</gene>
<proteinExistence type="predicted"/>
<dbReference type="EMBL" id="BAABRN010000001">
    <property type="protein sequence ID" value="GAA5500282.1"/>
    <property type="molecule type" value="Genomic_DNA"/>
</dbReference>
<dbReference type="InterPro" id="IPR013078">
    <property type="entry name" value="His_Pase_superF_clade-1"/>
</dbReference>
<dbReference type="SMART" id="SM00855">
    <property type="entry name" value="PGAM"/>
    <property type="match status" value="1"/>
</dbReference>
<dbReference type="CDD" id="cd07067">
    <property type="entry name" value="HP_PGM_like"/>
    <property type="match status" value="1"/>
</dbReference>
<dbReference type="Gene3D" id="3.40.50.1240">
    <property type="entry name" value="Phosphoglycerate mutase-like"/>
    <property type="match status" value="1"/>
</dbReference>